<accession>A0A087GTY3</accession>
<reference evidence="2" key="1">
    <citation type="journal article" date="2015" name="Nat. Plants">
        <title>Genome expansion of Arabis alpina linked with retrotransposition and reduced symmetric DNA methylation.</title>
        <authorList>
            <person name="Willing E.M."/>
            <person name="Rawat V."/>
            <person name="Mandakova T."/>
            <person name="Maumus F."/>
            <person name="James G.V."/>
            <person name="Nordstroem K.J."/>
            <person name="Becker C."/>
            <person name="Warthmann N."/>
            <person name="Chica C."/>
            <person name="Szarzynska B."/>
            <person name="Zytnicki M."/>
            <person name="Albani M.C."/>
            <person name="Kiefer C."/>
            <person name="Bergonzi S."/>
            <person name="Castaings L."/>
            <person name="Mateos J.L."/>
            <person name="Berns M.C."/>
            <person name="Bujdoso N."/>
            <person name="Piofczyk T."/>
            <person name="de Lorenzo L."/>
            <person name="Barrero-Sicilia C."/>
            <person name="Mateos I."/>
            <person name="Piednoel M."/>
            <person name="Hagmann J."/>
            <person name="Chen-Min-Tao R."/>
            <person name="Iglesias-Fernandez R."/>
            <person name="Schuster S.C."/>
            <person name="Alonso-Blanco C."/>
            <person name="Roudier F."/>
            <person name="Carbonero P."/>
            <person name="Paz-Ares J."/>
            <person name="Davis S.J."/>
            <person name="Pecinka A."/>
            <person name="Quesneville H."/>
            <person name="Colot V."/>
            <person name="Lysak M.A."/>
            <person name="Weigel D."/>
            <person name="Coupland G."/>
            <person name="Schneeberger K."/>
        </authorList>
    </citation>
    <scope>NUCLEOTIDE SEQUENCE [LARGE SCALE GENOMIC DNA]</scope>
    <source>
        <strain evidence="2">cv. Pajares</strain>
    </source>
</reference>
<gene>
    <name evidence="1" type="ordered locus">AALP_Aa5g000900</name>
</gene>
<name>A0A087GTY3_ARAAL</name>
<dbReference type="Gramene" id="KFK33335">
    <property type="protein sequence ID" value="KFK33335"/>
    <property type="gene ID" value="AALP_AA5G000900"/>
</dbReference>
<organism evidence="1 2">
    <name type="scientific">Arabis alpina</name>
    <name type="common">Alpine rock-cress</name>
    <dbReference type="NCBI Taxonomy" id="50452"/>
    <lineage>
        <taxon>Eukaryota</taxon>
        <taxon>Viridiplantae</taxon>
        <taxon>Streptophyta</taxon>
        <taxon>Embryophyta</taxon>
        <taxon>Tracheophyta</taxon>
        <taxon>Spermatophyta</taxon>
        <taxon>Magnoliopsida</taxon>
        <taxon>eudicotyledons</taxon>
        <taxon>Gunneridae</taxon>
        <taxon>Pentapetalae</taxon>
        <taxon>rosids</taxon>
        <taxon>malvids</taxon>
        <taxon>Brassicales</taxon>
        <taxon>Brassicaceae</taxon>
        <taxon>Arabideae</taxon>
        <taxon>Arabis</taxon>
    </lineage>
</organism>
<dbReference type="eggNOG" id="KOG0920">
    <property type="taxonomic scope" value="Eukaryota"/>
</dbReference>
<dbReference type="Proteomes" id="UP000029120">
    <property type="component" value="Chromosome 5"/>
</dbReference>
<protein>
    <submittedName>
        <fullName evidence="1">Uncharacterized protein</fullName>
    </submittedName>
</protein>
<feature type="non-terminal residue" evidence="1">
    <location>
        <position position="113"/>
    </location>
</feature>
<dbReference type="EMBL" id="CM002873">
    <property type="protein sequence ID" value="KFK33335.1"/>
    <property type="molecule type" value="Genomic_DNA"/>
</dbReference>
<dbReference type="AlphaFoldDB" id="A0A087GTY3"/>
<dbReference type="OrthoDB" id="1744729at2759"/>
<evidence type="ECO:0000313" key="2">
    <source>
        <dbReference type="Proteomes" id="UP000029120"/>
    </source>
</evidence>
<proteinExistence type="predicted"/>
<keyword evidence="2" id="KW-1185">Reference proteome</keyword>
<evidence type="ECO:0000313" key="1">
    <source>
        <dbReference type="EMBL" id="KFK33335.1"/>
    </source>
</evidence>
<sequence length="113" mass="13011">MKNRLPSSIYVPPHQRLPLSQSPIRYISAYDDRLSEEPCHPDHSVAIHSANLEDWTRTFSMLLGDSVKQEVLSREKKDRRDFDQLKVLATSLGLYSHAYAKVVVFSKIPLPNY</sequence>